<dbReference type="GO" id="GO:0034088">
    <property type="term" value="P:maintenance of mitotic sister chromatid cohesion"/>
    <property type="evidence" value="ECO:0007669"/>
    <property type="project" value="TreeGrafter"/>
</dbReference>
<sequence>MDLYSRLNPSSKIGNTSYHLVQLTKDLLEELDSKKGQPATPTPTPTPTPAVPSEHDRLLRKYDVKASENYQFKSIDELATPYLTTPSATYKIRQQNHSNCVMLLHNNVNFLNFDNYLILERQNTHQLRQMKLSFKDVPIKELNSIADIKQLHSDNEDDHDCLTVQQLNKIYASSKKLLENTPISISEFDTLILQSGYVPHYNSLAKIHTNLETMILNLLLSCILEVAEDINAELLPAQAADVLRRTYFKILEKFRLEKNHLILRIVTNVFLRYVQPSSNAAAVAELPPLDEADQYVAYSLIATGGYLLLHNKIIRFLTMTILEKEKTILLDDLLIQIRLNLPVNYLPSFEISEILSGFSYTQKLDNGQLEIHHLTVDQLSAYKTPQERFSRLFGLKSQWTLEELQPFVAPLNAKGIKIDKFCLKYCRVKKTKNRTVLMRR</sequence>
<accession>A0A1E3NJF2</accession>
<evidence type="ECO:0000313" key="5">
    <source>
        <dbReference type="Proteomes" id="UP000094455"/>
    </source>
</evidence>
<dbReference type="PANTHER" id="PTHR13395">
    <property type="entry name" value="SISTER CHROMATID COHESION PROTEIN DCC1-RELATED"/>
    <property type="match status" value="1"/>
</dbReference>
<reference evidence="4 5" key="1">
    <citation type="journal article" date="2016" name="Proc. Natl. Acad. Sci. U.S.A.">
        <title>Comparative genomics of biotechnologically important yeasts.</title>
        <authorList>
            <person name="Riley R."/>
            <person name="Haridas S."/>
            <person name="Wolfe K.H."/>
            <person name="Lopes M.R."/>
            <person name="Hittinger C.T."/>
            <person name="Goeker M."/>
            <person name="Salamov A.A."/>
            <person name="Wisecaver J.H."/>
            <person name="Long T.M."/>
            <person name="Calvey C.H."/>
            <person name="Aerts A.L."/>
            <person name="Barry K.W."/>
            <person name="Choi C."/>
            <person name="Clum A."/>
            <person name="Coughlan A.Y."/>
            <person name="Deshpande S."/>
            <person name="Douglass A.P."/>
            <person name="Hanson S.J."/>
            <person name="Klenk H.-P."/>
            <person name="LaButti K.M."/>
            <person name="Lapidus A."/>
            <person name="Lindquist E.A."/>
            <person name="Lipzen A.M."/>
            <person name="Meier-Kolthoff J.P."/>
            <person name="Ohm R.A."/>
            <person name="Otillar R.P."/>
            <person name="Pangilinan J.L."/>
            <person name="Peng Y."/>
            <person name="Rokas A."/>
            <person name="Rosa C.A."/>
            <person name="Scheuner C."/>
            <person name="Sibirny A.A."/>
            <person name="Slot J.C."/>
            <person name="Stielow J.B."/>
            <person name="Sun H."/>
            <person name="Kurtzman C.P."/>
            <person name="Blackwell M."/>
            <person name="Grigoriev I.V."/>
            <person name="Jeffries T.W."/>
        </authorList>
    </citation>
    <scope>NUCLEOTIDE SEQUENCE [LARGE SCALE GENOMIC DNA]</scope>
    <source>
        <strain evidence="4 5">NRRL Y-2026</strain>
    </source>
</reference>
<dbReference type="GO" id="GO:0006260">
    <property type="term" value="P:DNA replication"/>
    <property type="evidence" value="ECO:0007669"/>
    <property type="project" value="UniProtKB-KW"/>
</dbReference>
<dbReference type="PANTHER" id="PTHR13395:SF6">
    <property type="entry name" value="SISTER CHROMATID COHESION PROTEIN DCC1"/>
    <property type="match status" value="1"/>
</dbReference>
<evidence type="ECO:0000256" key="3">
    <source>
        <dbReference type="SAM" id="MobiDB-lite"/>
    </source>
</evidence>
<evidence type="ECO:0000256" key="2">
    <source>
        <dbReference type="ARBA" id="ARBA00022705"/>
    </source>
</evidence>
<dbReference type="GeneID" id="30176462"/>
<protein>
    <recommendedName>
        <fullName evidence="6">Sister chromatid cohesion protein DCC1</fullName>
    </recommendedName>
</protein>
<dbReference type="EMBL" id="KV454003">
    <property type="protein sequence ID" value="ODQ46241.1"/>
    <property type="molecule type" value="Genomic_DNA"/>
</dbReference>
<dbReference type="OrthoDB" id="276989at2759"/>
<keyword evidence="5" id="KW-1185">Reference proteome</keyword>
<dbReference type="GO" id="GO:0000785">
    <property type="term" value="C:chromatin"/>
    <property type="evidence" value="ECO:0007669"/>
    <property type="project" value="TreeGrafter"/>
</dbReference>
<proteinExistence type="inferred from homology"/>
<keyword evidence="2" id="KW-0235">DNA replication</keyword>
<dbReference type="GO" id="GO:0000775">
    <property type="term" value="C:chromosome, centromeric region"/>
    <property type="evidence" value="ECO:0007669"/>
    <property type="project" value="TreeGrafter"/>
</dbReference>
<dbReference type="AlphaFoldDB" id="A0A1E3NJF2"/>
<dbReference type="Pfam" id="PF09724">
    <property type="entry name" value="Dcc1"/>
    <property type="match status" value="1"/>
</dbReference>
<dbReference type="InterPro" id="IPR019128">
    <property type="entry name" value="Dcc1"/>
</dbReference>
<dbReference type="STRING" id="763406.A0A1E3NJF2"/>
<evidence type="ECO:0000313" key="4">
    <source>
        <dbReference type="EMBL" id="ODQ46241.1"/>
    </source>
</evidence>
<feature type="compositionally biased region" description="Pro residues" evidence="3">
    <location>
        <begin position="40"/>
        <end position="50"/>
    </location>
</feature>
<name>A0A1E3NJF2_9ASCO</name>
<dbReference type="RefSeq" id="XP_019017354.1">
    <property type="nucleotide sequence ID" value="XM_019159775.1"/>
</dbReference>
<dbReference type="GO" id="GO:0031390">
    <property type="term" value="C:Ctf18 RFC-like complex"/>
    <property type="evidence" value="ECO:0007669"/>
    <property type="project" value="InterPro"/>
</dbReference>
<feature type="region of interest" description="Disordered" evidence="3">
    <location>
        <begin position="33"/>
        <end position="55"/>
    </location>
</feature>
<dbReference type="Proteomes" id="UP000094455">
    <property type="component" value="Unassembled WGS sequence"/>
</dbReference>
<organism evidence="4 5">
    <name type="scientific">Pichia membranifaciens NRRL Y-2026</name>
    <dbReference type="NCBI Taxonomy" id="763406"/>
    <lineage>
        <taxon>Eukaryota</taxon>
        <taxon>Fungi</taxon>
        <taxon>Dikarya</taxon>
        <taxon>Ascomycota</taxon>
        <taxon>Saccharomycotina</taxon>
        <taxon>Pichiomycetes</taxon>
        <taxon>Pichiales</taxon>
        <taxon>Pichiaceae</taxon>
        <taxon>Pichia</taxon>
    </lineage>
</organism>
<evidence type="ECO:0008006" key="6">
    <source>
        <dbReference type="Google" id="ProtNLM"/>
    </source>
</evidence>
<gene>
    <name evidence="4" type="ORF">PICMEDRAFT_11255</name>
</gene>
<evidence type="ECO:0000256" key="1">
    <source>
        <dbReference type="ARBA" id="ARBA00007017"/>
    </source>
</evidence>
<comment type="similarity">
    <text evidence="1">Belongs to the DCC1 family.</text>
</comment>